<sequence>MADGGRARVGDFVRVRAGAYPAAVTPTTPSDADGARPPIFSVDDDGGPVYRGRAVGGLAGTSFDRVWGLLAGDGDPLPRAEPFNLPVRTGDTRADVLSALAQLTPAWSYRPLPEIDQALARENLARASAMMLSFVAQSARGYDVPAVPQREVDLADTATERFLVRWRGEADPTAVRALDTFWLAVAENGVTPSTQTARLAAEVGADAASCLAASVAVGGGPFLGGAVARGLAVVEEVDRAGDARRVVEAYADANGGSLPGFTDGLPTDLRARLLRDACVDVGARHLEAGEAIARAAHEMLLEQGRTTEESAANTMFWGAILLDHLGVAAPLMCALYLCGRSAGWSAHVLDVHASLSG</sequence>
<dbReference type="InterPro" id="IPR016142">
    <property type="entry name" value="Citrate_synth-like_lrg_a-sub"/>
</dbReference>
<dbReference type="Pfam" id="PF00285">
    <property type="entry name" value="Citrate_synt"/>
    <property type="match status" value="1"/>
</dbReference>
<dbReference type="Proteomes" id="UP000222106">
    <property type="component" value="Unassembled WGS sequence"/>
</dbReference>
<organism evidence="2 3">
    <name type="scientific">Georgenia soli</name>
    <dbReference type="NCBI Taxonomy" id="638953"/>
    <lineage>
        <taxon>Bacteria</taxon>
        <taxon>Bacillati</taxon>
        <taxon>Actinomycetota</taxon>
        <taxon>Actinomycetes</taxon>
        <taxon>Micrococcales</taxon>
        <taxon>Bogoriellaceae</taxon>
        <taxon>Georgenia</taxon>
    </lineage>
</organism>
<evidence type="ECO:0000256" key="1">
    <source>
        <dbReference type="SAM" id="MobiDB-lite"/>
    </source>
</evidence>
<keyword evidence="3" id="KW-1185">Reference proteome</keyword>
<dbReference type="InterPro" id="IPR036969">
    <property type="entry name" value="Citrate_synthase_sf"/>
</dbReference>
<proteinExistence type="predicted"/>
<evidence type="ECO:0000313" key="2">
    <source>
        <dbReference type="EMBL" id="PFG38936.1"/>
    </source>
</evidence>
<evidence type="ECO:0000313" key="3">
    <source>
        <dbReference type="Proteomes" id="UP000222106"/>
    </source>
</evidence>
<dbReference type="AlphaFoldDB" id="A0A2A9EJZ7"/>
<accession>A0A2A9EJZ7</accession>
<dbReference type="SUPFAM" id="SSF48256">
    <property type="entry name" value="Citrate synthase"/>
    <property type="match status" value="1"/>
</dbReference>
<name>A0A2A9EJZ7_9MICO</name>
<dbReference type="GO" id="GO:0046912">
    <property type="term" value="F:acyltransferase activity, acyl groups converted into alkyl on transfer"/>
    <property type="evidence" value="ECO:0007669"/>
    <property type="project" value="InterPro"/>
</dbReference>
<comment type="caution">
    <text evidence="2">The sequence shown here is derived from an EMBL/GenBank/DDBJ whole genome shotgun (WGS) entry which is preliminary data.</text>
</comment>
<feature type="region of interest" description="Disordered" evidence="1">
    <location>
        <begin position="24"/>
        <end position="43"/>
    </location>
</feature>
<dbReference type="PANTHER" id="PTHR11739">
    <property type="entry name" value="CITRATE SYNTHASE"/>
    <property type="match status" value="1"/>
</dbReference>
<gene>
    <name evidence="2" type="ORF">ATJ97_1428</name>
</gene>
<dbReference type="Gene3D" id="1.10.580.10">
    <property type="entry name" value="Citrate Synthase, domain 1"/>
    <property type="match status" value="1"/>
</dbReference>
<dbReference type="GO" id="GO:0006099">
    <property type="term" value="P:tricarboxylic acid cycle"/>
    <property type="evidence" value="ECO:0007669"/>
    <property type="project" value="TreeGrafter"/>
</dbReference>
<protein>
    <submittedName>
        <fullName evidence="2">Citrate synthase</fullName>
    </submittedName>
</protein>
<dbReference type="GO" id="GO:0005975">
    <property type="term" value="P:carbohydrate metabolic process"/>
    <property type="evidence" value="ECO:0007669"/>
    <property type="project" value="TreeGrafter"/>
</dbReference>
<dbReference type="PANTHER" id="PTHR11739:SF23">
    <property type="entry name" value="CITRATE SYNTHASE 2-RELATED"/>
    <property type="match status" value="1"/>
</dbReference>
<dbReference type="EMBL" id="PDJI01000004">
    <property type="protein sequence ID" value="PFG38936.1"/>
    <property type="molecule type" value="Genomic_DNA"/>
</dbReference>
<reference evidence="2 3" key="1">
    <citation type="submission" date="2017-10" db="EMBL/GenBank/DDBJ databases">
        <title>Sequencing the genomes of 1000 actinobacteria strains.</title>
        <authorList>
            <person name="Klenk H.-P."/>
        </authorList>
    </citation>
    <scope>NUCLEOTIDE SEQUENCE [LARGE SCALE GENOMIC DNA]</scope>
    <source>
        <strain evidence="2 3">DSM 21838</strain>
    </source>
</reference>
<dbReference type="GO" id="GO:0005829">
    <property type="term" value="C:cytosol"/>
    <property type="evidence" value="ECO:0007669"/>
    <property type="project" value="TreeGrafter"/>
</dbReference>
<dbReference type="InterPro" id="IPR002020">
    <property type="entry name" value="Citrate_synthase"/>
</dbReference>